<dbReference type="RefSeq" id="WP_048593427.1">
    <property type="nucleotide sequence ID" value="NZ_CVLB01000001.1"/>
</dbReference>
<dbReference type="Pfam" id="PF00478">
    <property type="entry name" value="IMPDH"/>
    <property type="match status" value="1"/>
</dbReference>
<evidence type="ECO:0000256" key="6">
    <source>
        <dbReference type="ARBA" id="ARBA00023002"/>
    </source>
</evidence>
<dbReference type="CDD" id="cd00381">
    <property type="entry name" value="IMPDH"/>
    <property type="match status" value="1"/>
</dbReference>
<evidence type="ECO:0000259" key="9">
    <source>
        <dbReference type="Pfam" id="PF00478"/>
    </source>
</evidence>
<evidence type="ECO:0000256" key="8">
    <source>
        <dbReference type="ARBA" id="ARBA00048028"/>
    </source>
</evidence>
<dbReference type="FunFam" id="3.20.20.70:FF:000424">
    <property type="entry name" value="Inosine-5'-monophosphate dehydrogenase 2"/>
    <property type="match status" value="1"/>
</dbReference>
<keyword evidence="7" id="KW-0520">NAD</keyword>
<evidence type="ECO:0000256" key="3">
    <source>
        <dbReference type="ARBA" id="ARBA00022749"/>
    </source>
</evidence>
<dbReference type="GO" id="GO:0006177">
    <property type="term" value="P:GMP biosynthetic process"/>
    <property type="evidence" value="ECO:0007669"/>
    <property type="project" value="UniProtKB-KW"/>
</dbReference>
<name>A0A0G4K4F5_9SPIR</name>
<sequence length="373" mass="39798">MPINIKEALTFDDVLLVPKESDILPKDVTLRSKLTKKVTLNTPLISSPMDTVTESKMAIAMALCGGLGVIHKNMPLEQQVKEVEIVKSFKDIENKEKATLSEDGSLIAAAAIGISDDRYERIEKLIEAKVDLIVIDTAHGHSKNVLTAIKEIKDKYTQVEVIAGNIATADGAKALIDAGVDAIKIGIGAGSICTTRIIAGVGVPQLTAIHDASEIAKKYNVGAIADGGIKYSGDIVKAFAIGADAVMAGGLFSSTYEAPGDVIIIDGKKYKPYRGMGSVGAMIHGSKDRYFQSEVVNKSKFVPEGIEGVTEYKGHVADVVYQIVGGIRAGMGYIGAKDIQMLQEKAEFIRITNQGLAESHVHDVKITSKAPNY</sequence>
<organism evidence="10 11">
    <name type="scientific">Brachyspira suanatina</name>
    <dbReference type="NCBI Taxonomy" id="381802"/>
    <lineage>
        <taxon>Bacteria</taxon>
        <taxon>Pseudomonadati</taxon>
        <taxon>Spirochaetota</taxon>
        <taxon>Spirochaetia</taxon>
        <taxon>Brachyspirales</taxon>
        <taxon>Brachyspiraceae</taxon>
        <taxon>Brachyspira</taxon>
    </lineage>
</organism>
<dbReference type="Proteomes" id="UP000043763">
    <property type="component" value="Unassembled WGS sequence"/>
</dbReference>
<keyword evidence="11" id="KW-1185">Reference proteome</keyword>
<comment type="cofactor">
    <cofactor evidence="1">
        <name>K(+)</name>
        <dbReference type="ChEBI" id="CHEBI:29103"/>
    </cofactor>
</comment>
<evidence type="ECO:0000313" key="10">
    <source>
        <dbReference type="EMBL" id="CRF31635.1"/>
    </source>
</evidence>
<comment type="similarity">
    <text evidence="2">Belongs to the IMPDH/GMPR family.</text>
</comment>
<dbReference type="SUPFAM" id="SSF51412">
    <property type="entry name" value="Inosine monophosphate dehydrogenase (IMPDH)"/>
    <property type="match status" value="1"/>
</dbReference>
<dbReference type="OrthoDB" id="9805398at2"/>
<accession>A0A0G4K4F5</accession>
<dbReference type="PROSITE" id="PS00487">
    <property type="entry name" value="IMP_DH_GMP_RED"/>
    <property type="match status" value="1"/>
</dbReference>
<dbReference type="SMART" id="SM01240">
    <property type="entry name" value="IMPDH"/>
    <property type="match status" value="1"/>
</dbReference>
<dbReference type="PANTHER" id="PTHR11911">
    <property type="entry name" value="INOSINE-5-MONOPHOSPHATE DEHYDROGENASE RELATED"/>
    <property type="match status" value="1"/>
</dbReference>
<evidence type="ECO:0000256" key="2">
    <source>
        <dbReference type="ARBA" id="ARBA00005502"/>
    </source>
</evidence>
<protein>
    <submittedName>
        <fullName evidence="10">Inosine-5'-monophosphate dehydrogenase</fullName>
        <ecNumber evidence="10">1.1.1.205</ecNumber>
    </submittedName>
</protein>
<keyword evidence="3" id="KW-0332">GMP biosynthesis</keyword>
<proteinExistence type="inferred from homology"/>
<evidence type="ECO:0000256" key="7">
    <source>
        <dbReference type="ARBA" id="ARBA00023027"/>
    </source>
</evidence>
<comment type="catalytic activity">
    <reaction evidence="8">
        <text>IMP + NAD(+) + H2O = XMP + NADH + H(+)</text>
        <dbReference type="Rhea" id="RHEA:11708"/>
        <dbReference type="ChEBI" id="CHEBI:15377"/>
        <dbReference type="ChEBI" id="CHEBI:15378"/>
        <dbReference type="ChEBI" id="CHEBI:57464"/>
        <dbReference type="ChEBI" id="CHEBI:57540"/>
        <dbReference type="ChEBI" id="CHEBI:57945"/>
        <dbReference type="ChEBI" id="CHEBI:58053"/>
        <dbReference type="EC" id="1.1.1.205"/>
    </reaction>
</comment>
<keyword evidence="6 10" id="KW-0560">Oxidoreductase</keyword>
<evidence type="ECO:0000256" key="4">
    <source>
        <dbReference type="ARBA" id="ARBA00022755"/>
    </source>
</evidence>
<dbReference type="InterPro" id="IPR001093">
    <property type="entry name" value="IMP_DH_GMPRt"/>
</dbReference>
<evidence type="ECO:0000256" key="1">
    <source>
        <dbReference type="ARBA" id="ARBA00001958"/>
    </source>
</evidence>
<dbReference type="GO" id="GO:0003938">
    <property type="term" value="F:IMP dehydrogenase activity"/>
    <property type="evidence" value="ECO:0007669"/>
    <property type="project" value="UniProtKB-EC"/>
</dbReference>
<dbReference type="EMBL" id="CVLB01000001">
    <property type="protein sequence ID" value="CRF31635.1"/>
    <property type="molecule type" value="Genomic_DNA"/>
</dbReference>
<dbReference type="InterPro" id="IPR015875">
    <property type="entry name" value="IMP_DH/GMP_Rdtase_CS"/>
</dbReference>
<dbReference type="InterPro" id="IPR013785">
    <property type="entry name" value="Aldolase_TIM"/>
</dbReference>
<evidence type="ECO:0000256" key="5">
    <source>
        <dbReference type="ARBA" id="ARBA00022958"/>
    </source>
</evidence>
<dbReference type="PANTHER" id="PTHR11911:SF111">
    <property type="entry name" value="INOSINE-5'-MONOPHOSPHATE DEHYDROGENASE"/>
    <property type="match status" value="1"/>
</dbReference>
<dbReference type="EC" id="1.1.1.205" evidence="10"/>
<dbReference type="GO" id="GO:0006183">
    <property type="term" value="P:GTP biosynthetic process"/>
    <property type="evidence" value="ECO:0007669"/>
    <property type="project" value="TreeGrafter"/>
</dbReference>
<evidence type="ECO:0000313" key="11">
    <source>
        <dbReference type="Proteomes" id="UP000043763"/>
    </source>
</evidence>
<dbReference type="InterPro" id="IPR005990">
    <property type="entry name" value="IMP_DH"/>
</dbReference>
<keyword evidence="4" id="KW-0658">Purine biosynthesis</keyword>
<reference evidence="11" key="1">
    <citation type="submission" date="2015-04" db="EMBL/GenBank/DDBJ databases">
        <authorList>
            <person name="Mushtaq Mamoona"/>
        </authorList>
    </citation>
    <scope>NUCLEOTIDE SEQUENCE [LARGE SCALE GENOMIC DNA]</scope>
    <source>
        <strain evidence="11">AN4859/03</strain>
    </source>
</reference>
<feature type="domain" description="IMP dehydrogenase/GMP reductase" evidence="9">
    <location>
        <begin position="8"/>
        <end position="362"/>
    </location>
</feature>
<keyword evidence="5" id="KW-0630">Potassium</keyword>
<dbReference type="Gene3D" id="3.20.20.70">
    <property type="entry name" value="Aldolase class I"/>
    <property type="match status" value="2"/>
</dbReference>
<gene>
    <name evidence="10" type="ORF">BRSU_0275</name>
</gene>
<dbReference type="AlphaFoldDB" id="A0A0G4K4F5"/>